<evidence type="ECO:0000256" key="4">
    <source>
        <dbReference type="ARBA" id="ARBA00022842"/>
    </source>
</evidence>
<sequence length="232" mass="24558">MLESRGRDWSPRAVVFDCDGTLMDSERHWVDARRQVLGEYGAVPDGEFWELSKGVHYTECGDLMAKVAGRKELAGRMTDQLLDAFRTLASGDPVVCPGASTVVEAAAGRLPLAVASNCPGDVVEACLGSAGLLGHFREVVVPVGRMRPKPHPDVYAHAADLLGVDPARCLAVEDSLCGIRSAVDAGMPVIGVGADPSAESTALADAWVESLEDEELAAWIARWGDQDHPPGG</sequence>
<evidence type="ECO:0000313" key="5">
    <source>
        <dbReference type="EMBL" id="GGZ32614.1"/>
    </source>
</evidence>
<dbReference type="PRINTS" id="PR00413">
    <property type="entry name" value="HADHALOGNASE"/>
</dbReference>
<dbReference type="InterPro" id="IPR023198">
    <property type="entry name" value="PGP-like_dom2"/>
</dbReference>
<dbReference type="CDD" id="cd07505">
    <property type="entry name" value="HAD_BPGM-like"/>
    <property type="match status" value="1"/>
</dbReference>
<dbReference type="PANTHER" id="PTHR46193:SF10">
    <property type="entry name" value="6-PHOSPHOGLUCONATE PHOSPHATASE"/>
    <property type="match status" value="1"/>
</dbReference>
<dbReference type="NCBIfam" id="TIGR01509">
    <property type="entry name" value="HAD-SF-IA-v3"/>
    <property type="match status" value="1"/>
</dbReference>
<name>A0A918UT96_9ACTN</name>
<dbReference type="InterPro" id="IPR036412">
    <property type="entry name" value="HAD-like_sf"/>
</dbReference>
<reference evidence="5" key="1">
    <citation type="journal article" date="2014" name="Int. J. Syst. Evol. Microbiol.">
        <title>Complete genome sequence of Corynebacterium casei LMG S-19264T (=DSM 44701T), isolated from a smear-ripened cheese.</title>
        <authorList>
            <consortium name="US DOE Joint Genome Institute (JGI-PGF)"/>
            <person name="Walter F."/>
            <person name="Albersmeier A."/>
            <person name="Kalinowski J."/>
            <person name="Ruckert C."/>
        </authorList>
    </citation>
    <scope>NUCLEOTIDE SEQUENCE</scope>
    <source>
        <strain evidence="5">JCM 4988</strain>
    </source>
</reference>
<dbReference type="EMBL" id="BMWG01000007">
    <property type="protein sequence ID" value="GGZ32614.1"/>
    <property type="molecule type" value="Genomic_DNA"/>
</dbReference>
<dbReference type="SFLD" id="SFLDG01129">
    <property type="entry name" value="C1.5:_HAD__Beta-PGM__Phosphata"/>
    <property type="match status" value="1"/>
</dbReference>
<reference evidence="5" key="2">
    <citation type="submission" date="2020-09" db="EMBL/GenBank/DDBJ databases">
        <authorList>
            <person name="Sun Q."/>
            <person name="Ohkuma M."/>
        </authorList>
    </citation>
    <scope>NUCLEOTIDE SEQUENCE</scope>
    <source>
        <strain evidence="5">JCM 4988</strain>
    </source>
</reference>
<keyword evidence="3" id="KW-0479">Metal-binding</keyword>
<evidence type="ECO:0000313" key="6">
    <source>
        <dbReference type="Proteomes" id="UP000630936"/>
    </source>
</evidence>
<evidence type="ECO:0000256" key="2">
    <source>
        <dbReference type="ARBA" id="ARBA00006171"/>
    </source>
</evidence>
<dbReference type="Gene3D" id="1.10.150.240">
    <property type="entry name" value="Putative phosphatase, domain 2"/>
    <property type="match status" value="1"/>
</dbReference>
<keyword evidence="5" id="KW-0378">Hydrolase</keyword>
<evidence type="ECO:0000256" key="3">
    <source>
        <dbReference type="ARBA" id="ARBA00022723"/>
    </source>
</evidence>
<dbReference type="SUPFAM" id="SSF56784">
    <property type="entry name" value="HAD-like"/>
    <property type="match status" value="1"/>
</dbReference>
<evidence type="ECO:0000256" key="1">
    <source>
        <dbReference type="ARBA" id="ARBA00001946"/>
    </source>
</evidence>
<dbReference type="SFLD" id="SFLDS00003">
    <property type="entry name" value="Haloacid_Dehalogenase"/>
    <property type="match status" value="1"/>
</dbReference>
<keyword evidence="4" id="KW-0460">Magnesium</keyword>
<dbReference type="GO" id="GO:0016787">
    <property type="term" value="F:hydrolase activity"/>
    <property type="evidence" value="ECO:0007669"/>
    <property type="project" value="UniProtKB-KW"/>
</dbReference>
<dbReference type="InterPro" id="IPR006439">
    <property type="entry name" value="HAD-SF_hydro_IA"/>
</dbReference>
<accession>A0A918UT96</accession>
<dbReference type="InterPro" id="IPR051600">
    <property type="entry name" value="Beta-PGM-like"/>
</dbReference>
<dbReference type="AlphaFoldDB" id="A0A918UT96"/>
<dbReference type="Gene3D" id="3.40.50.1000">
    <property type="entry name" value="HAD superfamily/HAD-like"/>
    <property type="match status" value="1"/>
</dbReference>
<proteinExistence type="inferred from homology"/>
<dbReference type="GO" id="GO:0046872">
    <property type="term" value="F:metal ion binding"/>
    <property type="evidence" value="ECO:0007669"/>
    <property type="project" value="UniProtKB-KW"/>
</dbReference>
<dbReference type="PANTHER" id="PTHR46193">
    <property type="entry name" value="6-PHOSPHOGLUCONATE PHOSPHATASE"/>
    <property type="match status" value="1"/>
</dbReference>
<organism evidence="5 6">
    <name type="scientific">Streptomyces inusitatus</name>
    <dbReference type="NCBI Taxonomy" id="68221"/>
    <lineage>
        <taxon>Bacteria</taxon>
        <taxon>Bacillati</taxon>
        <taxon>Actinomycetota</taxon>
        <taxon>Actinomycetes</taxon>
        <taxon>Kitasatosporales</taxon>
        <taxon>Streptomycetaceae</taxon>
        <taxon>Streptomyces</taxon>
    </lineage>
</organism>
<comment type="cofactor">
    <cofactor evidence="1">
        <name>Mg(2+)</name>
        <dbReference type="ChEBI" id="CHEBI:18420"/>
    </cofactor>
</comment>
<comment type="similarity">
    <text evidence="2">Belongs to the HAD-like hydrolase superfamily. CbbY/CbbZ/Gph/YieH family.</text>
</comment>
<comment type="caution">
    <text evidence="5">The sequence shown here is derived from an EMBL/GenBank/DDBJ whole genome shotgun (WGS) entry which is preliminary data.</text>
</comment>
<dbReference type="Pfam" id="PF00702">
    <property type="entry name" value="Hydrolase"/>
    <property type="match status" value="1"/>
</dbReference>
<keyword evidence="6" id="KW-1185">Reference proteome</keyword>
<gene>
    <name evidence="5" type="ORF">GCM10010387_28350</name>
</gene>
<dbReference type="Proteomes" id="UP000630936">
    <property type="component" value="Unassembled WGS sequence"/>
</dbReference>
<protein>
    <submittedName>
        <fullName evidence="5">Hydrolase</fullName>
    </submittedName>
</protein>
<dbReference type="InterPro" id="IPR023214">
    <property type="entry name" value="HAD_sf"/>
</dbReference>